<dbReference type="SFLD" id="SFLDG00002">
    <property type="entry name" value="C1.7:_P-type_atpase_like"/>
    <property type="match status" value="1"/>
</dbReference>
<feature type="binding site" evidence="15">
    <location>
        <position position="514"/>
    </location>
    <ligand>
        <name>Mg(2+)</name>
        <dbReference type="ChEBI" id="CHEBI:18420"/>
    </ligand>
</feature>
<feature type="binding site" evidence="14">
    <location>
        <position position="903"/>
    </location>
    <ligand>
        <name>ATP</name>
        <dbReference type="ChEBI" id="CHEBI:30616"/>
    </ligand>
</feature>
<evidence type="ECO:0000256" key="17">
    <source>
        <dbReference type="SAM" id="MobiDB-lite"/>
    </source>
</evidence>
<dbReference type="GO" id="GO:0005886">
    <property type="term" value="C:plasma membrane"/>
    <property type="evidence" value="ECO:0007669"/>
    <property type="project" value="TreeGrafter"/>
</dbReference>
<evidence type="ECO:0000256" key="15">
    <source>
        <dbReference type="PIRSR" id="PIRSR606539-3"/>
    </source>
</evidence>
<feature type="compositionally biased region" description="Low complexity" evidence="17">
    <location>
        <begin position="62"/>
        <end position="90"/>
    </location>
</feature>
<dbReference type="InterPro" id="IPR059000">
    <property type="entry name" value="ATPase_P-type_domA"/>
</dbReference>
<feature type="compositionally biased region" description="Polar residues" evidence="17">
    <location>
        <begin position="45"/>
        <end position="61"/>
    </location>
</feature>
<dbReference type="SUPFAM" id="SSF81653">
    <property type="entry name" value="Calcium ATPase, transduction domain A"/>
    <property type="match status" value="1"/>
</dbReference>
<reference evidence="21 22" key="1">
    <citation type="journal article" date="2023" name="BMC Biotechnol.">
        <title>Vitis rotundifolia cv Carlos genome sequencing.</title>
        <authorList>
            <person name="Huff M."/>
            <person name="Hulse-Kemp A."/>
            <person name="Scheffler B."/>
            <person name="Youngblood R."/>
            <person name="Simpson S."/>
            <person name="Babiker E."/>
            <person name="Staton M."/>
        </authorList>
    </citation>
    <scope>NUCLEOTIDE SEQUENCE [LARGE SCALE GENOMIC DNA]</scope>
    <source>
        <tissue evidence="21">Leaf</tissue>
    </source>
</reference>
<dbReference type="InterPro" id="IPR023298">
    <property type="entry name" value="ATPase_P-typ_TM_dom_sf"/>
</dbReference>
<evidence type="ECO:0000256" key="11">
    <source>
        <dbReference type="ARBA" id="ARBA00023136"/>
    </source>
</evidence>
<keyword evidence="6 14" id="KW-0547">Nucleotide-binding</keyword>
<evidence type="ECO:0000256" key="6">
    <source>
        <dbReference type="ARBA" id="ARBA00022741"/>
    </source>
</evidence>
<comment type="similarity">
    <text evidence="3 16">Belongs to the cation transport ATPase (P-type) (TC 3.A.3) family. Type IV subfamily.</text>
</comment>
<dbReference type="EMBL" id="JARBHA010000013">
    <property type="protein sequence ID" value="KAJ9685182.1"/>
    <property type="molecule type" value="Genomic_DNA"/>
</dbReference>
<dbReference type="NCBIfam" id="TIGR01494">
    <property type="entry name" value="ATPase_P-type"/>
    <property type="match status" value="2"/>
</dbReference>
<keyword evidence="22" id="KW-1185">Reference proteome</keyword>
<dbReference type="SUPFAM" id="SSF81665">
    <property type="entry name" value="Calcium ATPase, transmembrane domain M"/>
    <property type="match status" value="1"/>
</dbReference>
<dbReference type="SFLD" id="SFLDS00003">
    <property type="entry name" value="Haloacid_Dehalogenase"/>
    <property type="match status" value="1"/>
</dbReference>
<gene>
    <name evidence="21" type="ORF">PVL29_017276</name>
</gene>
<dbReference type="InterPro" id="IPR044492">
    <property type="entry name" value="P_typ_ATPase_HD_dom"/>
</dbReference>
<feature type="binding site" evidence="14">
    <location>
        <position position="661"/>
    </location>
    <ligand>
        <name>ATP</name>
        <dbReference type="ChEBI" id="CHEBI:30616"/>
    </ligand>
</feature>
<dbReference type="FunFam" id="3.40.1110.10:FF:000025">
    <property type="entry name" value="Phospholipid-transporting ATPase"/>
    <property type="match status" value="1"/>
</dbReference>
<dbReference type="Gene3D" id="2.70.150.10">
    <property type="entry name" value="Calcium-transporting ATPase, cytoplasmic transduction domain A"/>
    <property type="match status" value="1"/>
</dbReference>
<evidence type="ECO:0000256" key="9">
    <source>
        <dbReference type="ARBA" id="ARBA00022967"/>
    </source>
</evidence>
<feature type="binding site" evidence="14">
    <location>
        <position position="801"/>
    </location>
    <ligand>
        <name>ATP</name>
        <dbReference type="ChEBI" id="CHEBI:30616"/>
    </ligand>
</feature>
<keyword evidence="9 16" id="KW-1278">Translocase</keyword>
<protein>
    <recommendedName>
        <fullName evidence="16">Phospholipid-transporting ATPase</fullName>
        <ecNumber evidence="16">7.6.2.1</ecNumber>
    </recommendedName>
</protein>
<evidence type="ECO:0000256" key="13">
    <source>
        <dbReference type="PIRSR" id="PIRSR606539-1"/>
    </source>
</evidence>
<keyword evidence="8 15" id="KW-0460">Magnesium</keyword>
<dbReference type="InterPro" id="IPR023214">
    <property type="entry name" value="HAD_sf"/>
</dbReference>
<feature type="domain" description="P-type ATPase N-terminal" evidence="19">
    <location>
        <begin position="126"/>
        <end position="192"/>
    </location>
</feature>
<feature type="binding site" evidence="14">
    <location>
        <position position="513"/>
    </location>
    <ligand>
        <name>ATP</name>
        <dbReference type="ChEBI" id="CHEBI:30616"/>
    </ligand>
</feature>
<evidence type="ECO:0000256" key="7">
    <source>
        <dbReference type="ARBA" id="ARBA00022840"/>
    </source>
</evidence>
<feature type="transmembrane region" description="Helical" evidence="16">
    <location>
        <begin position="443"/>
        <end position="464"/>
    </location>
</feature>
<organism evidence="21 22">
    <name type="scientific">Vitis rotundifolia</name>
    <name type="common">Muscadine grape</name>
    <dbReference type="NCBI Taxonomy" id="103349"/>
    <lineage>
        <taxon>Eukaryota</taxon>
        <taxon>Viridiplantae</taxon>
        <taxon>Streptophyta</taxon>
        <taxon>Embryophyta</taxon>
        <taxon>Tracheophyta</taxon>
        <taxon>Spermatophyta</taxon>
        <taxon>Magnoliopsida</taxon>
        <taxon>eudicotyledons</taxon>
        <taxon>Gunneridae</taxon>
        <taxon>Pentapetalae</taxon>
        <taxon>rosids</taxon>
        <taxon>Vitales</taxon>
        <taxon>Vitaceae</taxon>
        <taxon>Viteae</taxon>
        <taxon>Vitis</taxon>
    </lineage>
</organism>
<feature type="domain" description="P-type ATPase C-terminal" evidence="20">
    <location>
        <begin position="955"/>
        <end position="1194"/>
    </location>
</feature>
<keyword evidence="11 16" id="KW-0472">Membrane</keyword>
<dbReference type="InterPro" id="IPR023299">
    <property type="entry name" value="ATPase_P-typ_cyto_dom_N"/>
</dbReference>
<evidence type="ECO:0000313" key="22">
    <source>
        <dbReference type="Proteomes" id="UP001168098"/>
    </source>
</evidence>
<dbReference type="NCBIfam" id="TIGR01652">
    <property type="entry name" value="ATPase-Plipid"/>
    <property type="match status" value="1"/>
</dbReference>
<feature type="transmembrane region" description="Helical" evidence="16">
    <location>
        <begin position="1068"/>
        <end position="1090"/>
    </location>
</feature>
<dbReference type="InterPro" id="IPR018303">
    <property type="entry name" value="ATPase_P-typ_P_site"/>
</dbReference>
<dbReference type="InterPro" id="IPR036412">
    <property type="entry name" value="HAD-like_sf"/>
</dbReference>
<feature type="binding site" evidence="14">
    <location>
        <position position="684"/>
    </location>
    <ligand>
        <name>ATP</name>
        <dbReference type="ChEBI" id="CHEBI:30616"/>
    </ligand>
</feature>
<dbReference type="Pfam" id="PF16212">
    <property type="entry name" value="PhoLip_ATPase_C"/>
    <property type="match status" value="1"/>
</dbReference>
<feature type="region of interest" description="Disordered" evidence="17">
    <location>
        <begin position="1"/>
        <end position="20"/>
    </location>
</feature>
<dbReference type="GO" id="GO:0016887">
    <property type="term" value="F:ATP hydrolysis activity"/>
    <property type="evidence" value="ECO:0007669"/>
    <property type="project" value="InterPro"/>
</dbReference>
<evidence type="ECO:0000259" key="19">
    <source>
        <dbReference type="Pfam" id="PF16209"/>
    </source>
</evidence>
<dbReference type="EC" id="7.6.2.1" evidence="16"/>
<keyword evidence="10 16" id="KW-1133">Transmembrane helix</keyword>
<feature type="binding site" evidence="14">
    <location>
        <position position="719"/>
    </location>
    <ligand>
        <name>ATP</name>
        <dbReference type="ChEBI" id="CHEBI:30616"/>
    </ligand>
</feature>
<dbReference type="PRINTS" id="PR00119">
    <property type="entry name" value="CATATPASE"/>
</dbReference>
<dbReference type="InterPro" id="IPR001757">
    <property type="entry name" value="P_typ_ATPase"/>
</dbReference>
<evidence type="ECO:0000256" key="14">
    <source>
        <dbReference type="PIRSR" id="PIRSR606539-2"/>
    </source>
</evidence>
<evidence type="ECO:0000256" key="12">
    <source>
        <dbReference type="ARBA" id="ARBA00034036"/>
    </source>
</evidence>
<sequence>MASNRPLLIPSPRTPGAFEDLPTIPIFADLAKPNSENPKLVMRMDSNNPLGNHTNTEPTLNSSSRRSTSSVQSRASRGNSVSGKSVSGVSFDLSGARPVRHGSRGAESDGFSMSQRELSDEDARLIYINDPEKSNERYEFAGNTVRTGKYSILTFLPRNLFEQFHRIAYIYFLVIAILNQLPQLAVFGRTTSVLPLAIVLLVTAIKDAYEDWRRHRSDQIENNRMARVLGDDGFQEKKWKNIRVGEIIKISANDTLPCDTVLLSTSDPTGVAYVQTINLDGESNLKTRYARQETILRMSQKEGMSGLIKCEKPSRNIYGFQGNMEVDGKRLSLGPSNIVLRGCELKNTAWAIGVAVYCGRETKAMLNNSGAPSKRSRLEAYMNRETLFLSLFLISLCTIVSVLAAVWLRRHRDELDYLPYYRRKSYASGKPKNYNYYGWGWEIVFTFLMSVIVFQIMIPISLYISMELVRVGQAYFMIQDNKLYDEASNSRFQCRALNINEDLGQIKYVFSDKTGTLTENKMEFQCASIWGVDYRGGTTCVQGDGYSVQVDGQVWRPKMKVKADLELERLSKSGKQTEEGKHIHDFFLALAACNTIVPIVVDTSDPAVRLIDYQGESPDEQALVYAAAAYGFMLMERTSGHIVIDVHGERQRFDVLGLHEFDSDRKRMSVILGCPDDTVKVFVKGADTSMFSVIDKFSNMNIIRATESHLHNFSSVGLRTLVVGMRDLNGSEFEQWKFAFETASTALIGRAALLRKIASNIENNLSILGASGIEDKLQQGVPEAIESLRMAGIKVWVLTGDKQETAISIGYSSKLLTSNMTQIIINNNSKESCKKSLEDAIVTSKTLMTQSGVSQNTEGISGTAGTPVALIIDGTSLVYVLDGELEEQLFQLASGCSVVLCCRVAPLQKAGIVALIKKRTDDMTLAIGDGANDVSMIQMADVGIGISGQEGRQAVMASDFAMGQFRFLVPLLLVHGHWNYQRMGYMILYNFYRNAVFVLVLFWYVLYTCFSVTTAINEWNSVLYSVVYSSVPTIVVAILDKDLSSRTLLKHPQLYGSGHRQECYNSKLFWLTMLDTLWQSAVIFFVPLFAYRRSVVDGSGIGDLWTLAVVILVNIHLAMDVIRWTWIVHAAIWGSIVATCICVIIIDAIPSLRGYWAIFHMAKMGSFWLCLLCILVAAVLPRFVVKVLYQYLTPCDVQIAREAEKFGYSRELGGMQIEMNTILEPRQR</sequence>
<feature type="domain" description="P-type ATPase A" evidence="18">
    <location>
        <begin position="223"/>
        <end position="288"/>
    </location>
</feature>
<evidence type="ECO:0000256" key="16">
    <source>
        <dbReference type="RuleBase" id="RU362033"/>
    </source>
</evidence>
<feature type="region of interest" description="Disordered" evidence="17">
    <location>
        <begin position="38"/>
        <end position="117"/>
    </location>
</feature>
<dbReference type="FunFam" id="3.40.50.1000:FF:000221">
    <property type="entry name" value="Phospholipid-transporting ATPase"/>
    <property type="match status" value="1"/>
</dbReference>
<dbReference type="CDD" id="cd02073">
    <property type="entry name" value="P-type_ATPase_APLT_Dnf-like"/>
    <property type="match status" value="1"/>
</dbReference>
<feature type="binding site" evidence="14">
    <location>
        <position position="932"/>
    </location>
    <ligand>
        <name>ATP</name>
        <dbReference type="ChEBI" id="CHEBI:30616"/>
    </ligand>
</feature>
<dbReference type="Pfam" id="PF16209">
    <property type="entry name" value="PhoLip_ATPase_N"/>
    <property type="match status" value="1"/>
</dbReference>
<keyword evidence="5 15" id="KW-0479">Metal-binding</keyword>
<feature type="binding site" evidence="15">
    <location>
        <position position="929"/>
    </location>
    <ligand>
        <name>Mg(2+)</name>
        <dbReference type="ChEBI" id="CHEBI:18420"/>
    </ligand>
</feature>
<feature type="binding site" evidence="14">
    <location>
        <position position="514"/>
    </location>
    <ligand>
        <name>ATP</name>
        <dbReference type="ChEBI" id="CHEBI:30616"/>
    </ligand>
</feature>
<feature type="binding site" evidence="14">
    <location>
        <position position="620"/>
    </location>
    <ligand>
        <name>ATP</name>
        <dbReference type="ChEBI" id="CHEBI:30616"/>
    </ligand>
</feature>
<evidence type="ECO:0000259" key="20">
    <source>
        <dbReference type="Pfam" id="PF16212"/>
    </source>
</evidence>
<comment type="catalytic activity">
    <reaction evidence="12 16">
        <text>ATP + H2O + phospholipidSide 1 = ADP + phosphate + phospholipidSide 2.</text>
        <dbReference type="EC" id="7.6.2.1"/>
    </reaction>
</comment>
<feature type="binding site" evidence="14">
    <location>
        <position position="909"/>
    </location>
    <ligand>
        <name>ATP</name>
        <dbReference type="ChEBI" id="CHEBI:30616"/>
    </ligand>
</feature>
<evidence type="ECO:0000256" key="2">
    <source>
        <dbReference type="ARBA" id="ARBA00004308"/>
    </source>
</evidence>
<dbReference type="SUPFAM" id="SSF56784">
    <property type="entry name" value="HAD-like"/>
    <property type="match status" value="1"/>
</dbReference>
<dbReference type="InterPro" id="IPR032630">
    <property type="entry name" value="P_typ_ATPase_c"/>
</dbReference>
<dbReference type="FunFam" id="2.70.150.10:FF:000054">
    <property type="entry name" value="Phospholipid-transporting ATPase"/>
    <property type="match status" value="1"/>
</dbReference>
<dbReference type="SFLD" id="SFLDF00027">
    <property type="entry name" value="p-type_atpase"/>
    <property type="match status" value="1"/>
</dbReference>
<dbReference type="SUPFAM" id="SSF81660">
    <property type="entry name" value="Metal cation-transporting ATPase, ATP-binding domain N"/>
    <property type="match status" value="1"/>
</dbReference>
<feature type="binding site" evidence="14">
    <location>
        <position position="799"/>
    </location>
    <ligand>
        <name>ATP</name>
        <dbReference type="ChEBI" id="CHEBI:30616"/>
    </ligand>
</feature>
<feature type="binding site" evidence="14">
    <location>
        <position position="800"/>
    </location>
    <ligand>
        <name>ATP</name>
        <dbReference type="ChEBI" id="CHEBI:30616"/>
    </ligand>
</feature>
<feature type="transmembrane region" description="Helical" evidence="16">
    <location>
        <begin position="1166"/>
        <end position="1185"/>
    </location>
</feature>
<dbReference type="PANTHER" id="PTHR24092:SF91">
    <property type="entry name" value="PHOSPHOLIPID-TRANSPORTING ATPASE 1"/>
    <property type="match status" value="1"/>
</dbReference>
<evidence type="ECO:0000256" key="5">
    <source>
        <dbReference type="ARBA" id="ARBA00022723"/>
    </source>
</evidence>
<feature type="binding site" evidence="15">
    <location>
        <position position="512"/>
    </location>
    <ligand>
        <name>Mg(2+)</name>
        <dbReference type="ChEBI" id="CHEBI:18420"/>
    </ligand>
</feature>
<dbReference type="GO" id="GO:0140326">
    <property type="term" value="F:ATPase-coupled intramembrane lipid transporter activity"/>
    <property type="evidence" value="ECO:0007669"/>
    <property type="project" value="UniProtKB-EC"/>
</dbReference>
<dbReference type="Pfam" id="PF00122">
    <property type="entry name" value="E1-E2_ATPase"/>
    <property type="match status" value="1"/>
</dbReference>
<comment type="caution">
    <text evidence="21">The sequence shown here is derived from an EMBL/GenBank/DDBJ whole genome shotgun (WGS) entry which is preliminary data.</text>
</comment>
<evidence type="ECO:0000256" key="10">
    <source>
        <dbReference type="ARBA" id="ARBA00022989"/>
    </source>
</evidence>
<dbReference type="GO" id="GO:0000287">
    <property type="term" value="F:magnesium ion binding"/>
    <property type="evidence" value="ECO:0007669"/>
    <property type="project" value="UniProtKB-UniRule"/>
</dbReference>
<evidence type="ECO:0000256" key="1">
    <source>
        <dbReference type="ARBA" id="ARBA00004141"/>
    </source>
</evidence>
<feature type="binding site" evidence="14">
    <location>
        <position position="933"/>
    </location>
    <ligand>
        <name>ATP</name>
        <dbReference type="ChEBI" id="CHEBI:30616"/>
    </ligand>
</feature>
<dbReference type="InterPro" id="IPR006539">
    <property type="entry name" value="P-type_ATPase_IV"/>
</dbReference>
<comment type="subcellular location">
    <subcellularLocation>
        <location evidence="2">Endomembrane system</location>
    </subcellularLocation>
    <subcellularLocation>
        <location evidence="1 16">Membrane</location>
        <topology evidence="1 16">Multi-pass membrane protein</topology>
    </subcellularLocation>
</comment>
<evidence type="ECO:0000259" key="18">
    <source>
        <dbReference type="Pfam" id="PF00122"/>
    </source>
</evidence>
<dbReference type="Gene3D" id="3.40.1110.10">
    <property type="entry name" value="Calcium-transporting ATPase, cytoplasmic domain N"/>
    <property type="match status" value="1"/>
</dbReference>
<keyword evidence="7 14" id="KW-0067">ATP-binding</keyword>
<feature type="transmembrane region" description="Helical" evidence="16">
    <location>
        <begin position="991"/>
        <end position="1016"/>
    </location>
</feature>
<name>A0AA38ZAU0_VITRO</name>
<feature type="binding site" evidence="14">
    <location>
        <position position="512"/>
    </location>
    <ligand>
        <name>ATP</name>
        <dbReference type="ChEBI" id="CHEBI:30616"/>
    </ligand>
</feature>
<feature type="transmembrane region" description="Helical" evidence="16">
    <location>
        <begin position="1022"/>
        <end position="1039"/>
    </location>
</feature>
<accession>A0AA38ZAU0</accession>
<dbReference type="Pfam" id="PF13246">
    <property type="entry name" value="Cation_ATPase"/>
    <property type="match status" value="1"/>
</dbReference>
<evidence type="ECO:0000256" key="8">
    <source>
        <dbReference type="ARBA" id="ARBA00022842"/>
    </source>
</evidence>
<dbReference type="GO" id="GO:0005524">
    <property type="term" value="F:ATP binding"/>
    <property type="evidence" value="ECO:0007669"/>
    <property type="project" value="UniProtKB-UniRule"/>
</dbReference>
<dbReference type="PROSITE" id="PS00154">
    <property type="entry name" value="ATPASE_E1_E2"/>
    <property type="match status" value="1"/>
</dbReference>
<proteinExistence type="inferred from homology"/>
<evidence type="ECO:0000256" key="3">
    <source>
        <dbReference type="ARBA" id="ARBA00008109"/>
    </source>
</evidence>
<feature type="transmembrane region" description="Helical" evidence="16">
    <location>
        <begin position="1126"/>
        <end position="1146"/>
    </location>
</feature>
<feature type="binding site" evidence="15">
    <location>
        <position position="933"/>
    </location>
    <ligand>
        <name>Mg(2+)</name>
        <dbReference type="ChEBI" id="CHEBI:18420"/>
    </ligand>
</feature>
<dbReference type="GO" id="GO:0045332">
    <property type="term" value="P:phospholipid translocation"/>
    <property type="evidence" value="ECO:0007669"/>
    <property type="project" value="TreeGrafter"/>
</dbReference>
<dbReference type="InterPro" id="IPR032631">
    <property type="entry name" value="P-type_ATPase_N"/>
</dbReference>
<feature type="active site" description="4-aspartylphosphate intermediate" evidence="13">
    <location>
        <position position="512"/>
    </location>
</feature>
<feature type="transmembrane region" description="Helical" evidence="16">
    <location>
        <begin position="1102"/>
        <end position="1119"/>
    </location>
</feature>
<dbReference type="PANTHER" id="PTHR24092">
    <property type="entry name" value="PROBABLE PHOSPHOLIPID-TRANSPORTING ATPASE"/>
    <property type="match status" value="1"/>
</dbReference>
<comment type="cofactor">
    <cofactor evidence="15">
        <name>Mg(2+)</name>
        <dbReference type="ChEBI" id="CHEBI:18420"/>
    </cofactor>
</comment>
<evidence type="ECO:0000256" key="4">
    <source>
        <dbReference type="ARBA" id="ARBA00022692"/>
    </source>
</evidence>
<dbReference type="AlphaFoldDB" id="A0AA38ZAU0"/>
<feature type="transmembrane region" description="Helical" evidence="16">
    <location>
        <begin position="387"/>
        <end position="408"/>
    </location>
</feature>
<dbReference type="Proteomes" id="UP001168098">
    <property type="component" value="Unassembled WGS sequence"/>
</dbReference>
<keyword evidence="4 16" id="KW-0812">Transmembrane</keyword>
<evidence type="ECO:0000313" key="21">
    <source>
        <dbReference type="EMBL" id="KAJ9685182.1"/>
    </source>
</evidence>
<dbReference type="InterPro" id="IPR008250">
    <property type="entry name" value="ATPase_P-typ_transduc_dom_A_sf"/>
</dbReference>
<dbReference type="Gene3D" id="3.40.50.1000">
    <property type="entry name" value="HAD superfamily/HAD-like"/>
    <property type="match status" value="1"/>
</dbReference>